<reference evidence="6" key="1">
    <citation type="submission" date="2016-06" db="UniProtKB">
        <authorList>
            <consortium name="WormBaseParasite"/>
        </authorList>
    </citation>
    <scope>IDENTIFICATION</scope>
</reference>
<dbReference type="InterPro" id="IPR000542">
    <property type="entry name" value="Carn_acyl_trans"/>
</dbReference>
<keyword evidence="5" id="KW-1185">Reference proteome</keyword>
<dbReference type="Proteomes" id="UP000272942">
    <property type="component" value="Unassembled WGS sequence"/>
</dbReference>
<dbReference type="AlphaFoldDB" id="A0A183BEM5"/>
<dbReference type="GO" id="GO:0005739">
    <property type="term" value="C:mitochondrion"/>
    <property type="evidence" value="ECO:0007669"/>
    <property type="project" value="TreeGrafter"/>
</dbReference>
<keyword evidence="1" id="KW-0808">Transferase</keyword>
<evidence type="ECO:0000313" key="6">
    <source>
        <dbReference type="WBParaSite" id="ECPE_0001770501-mRNA-1"/>
    </source>
</evidence>
<gene>
    <name evidence="4" type="ORF">ECPE_LOCUS17660</name>
</gene>
<dbReference type="PANTHER" id="PTHR22589:SF16">
    <property type="entry name" value="CARNITINE O-PALMITOYLTRANSFERASE 2, MITOCHONDRIAL"/>
    <property type="match status" value="1"/>
</dbReference>
<evidence type="ECO:0000259" key="3">
    <source>
        <dbReference type="Pfam" id="PF00755"/>
    </source>
</evidence>
<dbReference type="PANTHER" id="PTHR22589">
    <property type="entry name" value="CARNITINE O-ACYLTRANSFERASE"/>
    <property type="match status" value="1"/>
</dbReference>
<accession>A0A183BEM5</accession>
<dbReference type="InterPro" id="IPR042231">
    <property type="entry name" value="Cho/carn_acyl_trans_2"/>
</dbReference>
<evidence type="ECO:0000313" key="5">
    <source>
        <dbReference type="Proteomes" id="UP000272942"/>
    </source>
</evidence>
<dbReference type="GO" id="GO:0004095">
    <property type="term" value="F:carnitine O-palmitoyltransferase activity"/>
    <property type="evidence" value="ECO:0007669"/>
    <property type="project" value="TreeGrafter"/>
</dbReference>
<evidence type="ECO:0000256" key="1">
    <source>
        <dbReference type="ARBA" id="ARBA00023315"/>
    </source>
</evidence>
<organism evidence="6">
    <name type="scientific">Echinostoma caproni</name>
    <dbReference type="NCBI Taxonomy" id="27848"/>
    <lineage>
        <taxon>Eukaryota</taxon>
        <taxon>Metazoa</taxon>
        <taxon>Spiralia</taxon>
        <taxon>Lophotrochozoa</taxon>
        <taxon>Platyhelminthes</taxon>
        <taxon>Trematoda</taxon>
        <taxon>Digenea</taxon>
        <taxon>Plagiorchiida</taxon>
        <taxon>Echinostomata</taxon>
        <taxon>Echinostomatoidea</taxon>
        <taxon>Echinostomatidae</taxon>
        <taxon>Echinostoma</taxon>
    </lineage>
</organism>
<dbReference type="Gene3D" id="3.30.559.70">
    <property type="entry name" value="Choline/Carnitine o-acyltransferase, domain 2"/>
    <property type="match status" value="1"/>
</dbReference>
<dbReference type="SUPFAM" id="SSF52777">
    <property type="entry name" value="CoA-dependent acyltransferases"/>
    <property type="match status" value="1"/>
</dbReference>
<dbReference type="EMBL" id="UZAN01070662">
    <property type="protein sequence ID" value="VDP94962.1"/>
    <property type="molecule type" value="Genomic_DNA"/>
</dbReference>
<dbReference type="OrthoDB" id="240216at2759"/>
<sequence length="137" mass="15358">MQNFLAGPSESRWFDKPISLIIDRRGRAAVNFEHSWGDGVAVVRLCNEVFSNAETDPAVGPSDLPQALSLSTSSVRRLEWLIDDRTTNDFLMPARIAYDRRRESLVFGHTQITDGLCRRLCKKAGLSADAMMQLGFQ</sequence>
<keyword evidence="1" id="KW-0012">Acyltransferase</keyword>
<name>A0A183BEM5_9TREM</name>
<protein>
    <submittedName>
        <fullName evidence="6">Carn_acyltransf domain-containing protein</fullName>
    </submittedName>
</protein>
<feature type="active site" description="Proton acceptor" evidence="2">
    <location>
        <position position="34"/>
    </location>
</feature>
<evidence type="ECO:0000313" key="4">
    <source>
        <dbReference type="EMBL" id="VDP94962.1"/>
    </source>
</evidence>
<dbReference type="InterPro" id="IPR039551">
    <property type="entry name" value="Cho/carn_acyl_trans"/>
</dbReference>
<dbReference type="GO" id="GO:0006635">
    <property type="term" value="P:fatty acid beta-oxidation"/>
    <property type="evidence" value="ECO:0007669"/>
    <property type="project" value="TreeGrafter"/>
</dbReference>
<feature type="domain" description="Choline/carnitine acyltransferase" evidence="3">
    <location>
        <begin position="4"/>
        <end position="137"/>
    </location>
</feature>
<evidence type="ECO:0000256" key="2">
    <source>
        <dbReference type="PIRSR" id="PIRSR600542-1"/>
    </source>
</evidence>
<dbReference type="Pfam" id="PF00755">
    <property type="entry name" value="Carn_acyltransf"/>
    <property type="match status" value="1"/>
</dbReference>
<dbReference type="WBParaSite" id="ECPE_0001770501-mRNA-1">
    <property type="protein sequence ID" value="ECPE_0001770501-mRNA-1"/>
    <property type="gene ID" value="ECPE_0001770501"/>
</dbReference>
<proteinExistence type="predicted"/>
<reference evidence="4 5" key="2">
    <citation type="submission" date="2018-11" db="EMBL/GenBank/DDBJ databases">
        <authorList>
            <consortium name="Pathogen Informatics"/>
        </authorList>
    </citation>
    <scope>NUCLEOTIDE SEQUENCE [LARGE SCALE GENOMIC DNA]</scope>
    <source>
        <strain evidence="4 5">Egypt</strain>
    </source>
</reference>